<dbReference type="SUPFAM" id="SSF55729">
    <property type="entry name" value="Acyl-CoA N-acyltransferases (Nat)"/>
    <property type="match status" value="1"/>
</dbReference>
<dbReference type="Pfam" id="PF14268">
    <property type="entry name" value="YoaP"/>
    <property type="match status" value="1"/>
</dbReference>
<dbReference type="PROSITE" id="PS51186">
    <property type="entry name" value="GNAT"/>
    <property type="match status" value="1"/>
</dbReference>
<reference evidence="2" key="1">
    <citation type="submission" date="2019-08" db="EMBL/GenBank/DDBJ databases">
        <authorList>
            <person name="Kucharzyk K."/>
            <person name="Murdoch R.W."/>
            <person name="Higgins S."/>
            <person name="Loffler F."/>
        </authorList>
    </citation>
    <scope>NUCLEOTIDE SEQUENCE</scope>
</reference>
<dbReference type="InterPro" id="IPR000182">
    <property type="entry name" value="GNAT_dom"/>
</dbReference>
<dbReference type="InterPro" id="IPR025685">
    <property type="entry name" value="YoaP-like_dom"/>
</dbReference>
<evidence type="ECO:0000259" key="1">
    <source>
        <dbReference type="PROSITE" id="PS51186"/>
    </source>
</evidence>
<gene>
    <name evidence="2" type="ORF">SDC9_127716</name>
</gene>
<dbReference type="Pfam" id="PF00583">
    <property type="entry name" value="Acetyltransf_1"/>
    <property type="match status" value="1"/>
</dbReference>
<dbReference type="CDD" id="cd04301">
    <property type="entry name" value="NAT_SF"/>
    <property type="match status" value="1"/>
</dbReference>
<dbReference type="InterPro" id="IPR016181">
    <property type="entry name" value="Acyl_CoA_acyltransferase"/>
</dbReference>
<name>A0A645CU77_9ZZZZ</name>
<accession>A0A645CU77</accession>
<proteinExistence type="predicted"/>
<organism evidence="2">
    <name type="scientific">bioreactor metagenome</name>
    <dbReference type="NCBI Taxonomy" id="1076179"/>
    <lineage>
        <taxon>unclassified sequences</taxon>
        <taxon>metagenomes</taxon>
        <taxon>ecological metagenomes</taxon>
    </lineage>
</organism>
<comment type="caution">
    <text evidence="2">The sequence shown here is derived from an EMBL/GenBank/DDBJ whole genome shotgun (WGS) entry which is preliminary data.</text>
</comment>
<feature type="domain" description="N-acetyltransferase" evidence="1">
    <location>
        <begin position="1"/>
        <end position="158"/>
    </location>
</feature>
<dbReference type="GO" id="GO:0016747">
    <property type="term" value="F:acyltransferase activity, transferring groups other than amino-acyl groups"/>
    <property type="evidence" value="ECO:0007669"/>
    <property type="project" value="InterPro"/>
</dbReference>
<dbReference type="EMBL" id="VSSQ01030226">
    <property type="protein sequence ID" value="MPM80666.1"/>
    <property type="molecule type" value="Genomic_DNA"/>
</dbReference>
<evidence type="ECO:0000313" key="2">
    <source>
        <dbReference type="EMBL" id="MPM80666.1"/>
    </source>
</evidence>
<dbReference type="Gene3D" id="3.40.630.30">
    <property type="match status" value="1"/>
</dbReference>
<protein>
    <recommendedName>
        <fullName evidence="1">N-acetyltransferase domain-containing protein</fullName>
    </recommendedName>
</protein>
<sequence>MKDLKESMEIITLNEENIDSEHICCAISDKKCLKGYLKKKEWLKQQFAKGYVLKKFNVNHKVFIEYCPSEITWTPITAPNYMVINCFWVAGQYVGKGYGRRLLEECMKDSEDKDGIIVLTSNKKKPYMSDKRFFLKQGFEVCDTAPPYFELLVYKNNPNAVNPIFNQCAKENVSSNKSGLTVYYSNLCPFTEYYSNTVIKELAKREGIALEIIKIDNREQVKSLPSAFSIYSVFYNGKFITHEILSEAKFNKIIDGIKMGIY</sequence>
<dbReference type="AlphaFoldDB" id="A0A645CU77"/>